<organism evidence="1 2">
    <name type="scientific">Streptomyces cavernicola</name>
    <dbReference type="NCBI Taxonomy" id="3043613"/>
    <lineage>
        <taxon>Bacteria</taxon>
        <taxon>Bacillati</taxon>
        <taxon>Actinomycetota</taxon>
        <taxon>Actinomycetes</taxon>
        <taxon>Kitasatosporales</taxon>
        <taxon>Streptomycetaceae</taxon>
        <taxon>Streptomyces</taxon>
    </lineage>
</organism>
<accession>A0ABT6S6U3</accession>
<proteinExistence type="predicted"/>
<evidence type="ECO:0000313" key="1">
    <source>
        <dbReference type="EMBL" id="MDI3403798.1"/>
    </source>
</evidence>
<evidence type="ECO:0008006" key="3">
    <source>
        <dbReference type="Google" id="ProtNLM"/>
    </source>
</evidence>
<protein>
    <recommendedName>
        <fullName evidence="3">DUF4034 domain-containing protein</fullName>
    </recommendedName>
</protein>
<reference evidence="1 2" key="1">
    <citation type="submission" date="2023-05" db="EMBL/GenBank/DDBJ databases">
        <title>Draft genome sequence of Streptomyces sp. B-S-A6 isolated from a cave soil in Thailand.</title>
        <authorList>
            <person name="Chamroensaksri N."/>
            <person name="Muangham S."/>
        </authorList>
    </citation>
    <scope>NUCLEOTIDE SEQUENCE [LARGE SCALE GENOMIC DNA]</scope>
    <source>
        <strain evidence="1 2">B-S-A6</strain>
    </source>
</reference>
<dbReference type="RefSeq" id="WP_282541743.1">
    <property type="nucleotide sequence ID" value="NZ_JASCIQ010000006.1"/>
</dbReference>
<gene>
    <name evidence="1" type="ORF">QIS96_08170</name>
</gene>
<sequence>MTKDTVAGGSGGYDDADAWRARLGWAFGLVADDPQVRAAALAHLDEARAATRAALARSNEYWRLTLPLGPEEQYREPAFRKALDAYYETLRHSLPSGLGDDGVRERSITAWPGLPYALLFLEWEARFPQEWTAHAKDWGTKQRLIRRLAVPDHTDDVRAKLTQLVELAVLRAHRCKDREYVRVARAVDGPELRRKLADAALTDRPWARLHAGYVLHLLDRPELPNTRYVWRSWLASPGETCPGGAGRSSWP</sequence>
<name>A0ABT6S6U3_9ACTN</name>
<keyword evidence="2" id="KW-1185">Reference proteome</keyword>
<dbReference type="EMBL" id="JASCIQ010000006">
    <property type="protein sequence ID" value="MDI3403798.1"/>
    <property type="molecule type" value="Genomic_DNA"/>
</dbReference>
<evidence type="ECO:0000313" key="2">
    <source>
        <dbReference type="Proteomes" id="UP001223978"/>
    </source>
</evidence>
<dbReference type="Proteomes" id="UP001223978">
    <property type="component" value="Unassembled WGS sequence"/>
</dbReference>
<comment type="caution">
    <text evidence="1">The sequence shown here is derived from an EMBL/GenBank/DDBJ whole genome shotgun (WGS) entry which is preliminary data.</text>
</comment>